<dbReference type="InterPro" id="IPR001660">
    <property type="entry name" value="SAM"/>
</dbReference>
<name>A0AAU9IFL8_9CILI</name>
<dbReference type="SUPFAM" id="SSF47769">
    <property type="entry name" value="SAM/Pointed domain"/>
    <property type="match status" value="1"/>
</dbReference>
<evidence type="ECO:0000256" key="2">
    <source>
        <dbReference type="ARBA" id="ARBA00023043"/>
    </source>
</evidence>
<evidence type="ECO:0000256" key="1">
    <source>
        <dbReference type="ARBA" id="ARBA00022737"/>
    </source>
</evidence>
<dbReference type="PANTHER" id="PTHR24201:SF15">
    <property type="entry name" value="ANKYRIN REPEAT DOMAIN-CONTAINING PROTEIN 66"/>
    <property type="match status" value="1"/>
</dbReference>
<dbReference type="Pfam" id="PF00536">
    <property type="entry name" value="SAM_1"/>
    <property type="match status" value="1"/>
</dbReference>
<accession>A0AAU9IFL8</accession>
<dbReference type="AlphaFoldDB" id="A0AAU9IFL8"/>
<dbReference type="PANTHER" id="PTHR24201">
    <property type="entry name" value="ANK_REP_REGION DOMAIN-CONTAINING PROTEIN"/>
    <property type="match status" value="1"/>
</dbReference>
<dbReference type="InterPro" id="IPR050776">
    <property type="entry name" value="Ank_Repeat/CDKN_Inhibitor"/>
</dbReference>
<evidence type="ECO:0000313" key="5">
    <source>
        <dbReference type="EMBL" id="CAG9313745.1"/>
    </source>
</evidence>
<dbReference type="PROSITE" id="PS50297">
    <property type="entry name" value="ANK_REP_REGION"/>
    <property type="match status" value="3"/>
</dbReference>
<dbReference type="InterPro" id="IPR002110">
    <property type="entry name" value="Ankyrin_rpt"/>
</dbReference>
<proteinExistence type="predicted"/>
<keyword evidence="2 3" id="KW-0040">ANK repeat</keyword>
<keyword evidence="6" id="KW-1185">Reference proteome</keyword>
<dbReference type="PROSITE" id="PS50088">
    <property type="entry name" value="ANK_REPEAT"/>
    <property type="match status" value="4"/>
</dbReference>
<feature type="domain" description="SAM" evidence="4">
    <location>
        <begin position="337"/>
        <end position="404"/>
    </location>
</feature>
<feature type="repeat" description="ANK" evidence="3">
    <location>
        <begin position="53"/>
        <end position="85"/>
    </location>
</feature>
<dbReference type="Gene3D" id="1.25.40.20">
    <property type="entry name" value="Ankyrin repeat-containing domain"/>
    <property type="match status" value="2"/>
</dbReference>
<evidence type="ECO:0000313" key="6">
    <source>
        <dbReference type="Proteomes" id="UP001162131"/>
    </source>
</evidence>
<feature type="repeat" description="ANK" evidence="3">
    <location>
        <begin position="153"/>
        <end position="185"/>
    </location>
</feature>
<evidence type="ECO:0000259" key="4">
    <source>
        <dbReference type="PROSITE" id="PS50105"/>
    </source>
</evidence>
<dbReference type="SMART" id="SM00248">
    <property type="entry name" value="ANK"/>
    <property type="match status" value="4"/>
</dbReference>
<evidence type="ECO:0000256" key="3">
    <source>
        <dbReference type="PROSITE-ProRule" id="PRU00023"/>
    </source>
</evidence>
<dbReference type="Gene3D" id="1.10.150.50">
    <property type="entry name" value="Transcription Factor, Ets-1"/>
    <property type="match status" value="2"/>
</dbReference>
<comment type="caution">
    <text evidence="5">The sequence shown here is derived from an EMBL/GenBank/DDBJ whole genome shotgun (WGS) entry which is preliminary data.</text>
</comment>
<protein>
    <recommendedName>
        <fullName evidence="4">SAM domain-containing protein</fullName>
    </recommendedName>
</protein>
<keyword evidence="1" id="KW-0677">Repeat</keyword>
<dbReference type="InterPro" id="IPR013761">
    <property type="entry name" value="SAM/pointed_sf"/>
</dbReference>
<dbReference type="Pfam" id="PF00023">
    <property type="entry name" value="Ank"/>
    <property type="match status" value="1"/>
</dbReference>
<feature type="repeat" description="ANK" evidence="3">
    <location>
        <begin position="119"/>
        <end position="151"/>
    </location>
</feature>
<sequence>MIQYNIAAISPRAPKASIDEIDLQKACRLGDLDAIKRAFKLHPDKLNEKDEALGWTPLYRTVICGHLKGAEYLLKHKADPNIINNLGEAPLHQAADNSQYALAEILLKYGANANLQQNDGDTSLHHAAYRGDSKMVSILLNNKADPNIPNHMFGRTPLHYAADCGHMESISLMVKAGGDLDLKDLHGKSPFELANKEVQDYMKFLQEEMLRESSHPIVTEKPINLNRTENFEPESEISVIKKKAEITPLYNWLEKNGLLEIYDVLCENGFEDLNNIIEQMHSSIPIKKEDLSRIGIKKAGLINKFLMKMEEEAGIMPYSPASAKTIKNSSETQPKISVSEWLESMKLSELKDIFIESGFDDYNTILSLMHSRYPITDQLLVDIGVIKLGHRNRILSKLQEETTLKEKRESLIMEKTTNTASCQRCLIM</sequence>
<dbReference type="PROSITE" id="PS50105">
    <property type="entry name" value="SAM_DOMAIN"/>
    <property type="match status" value="1"/>
</dbReference>
<dbReference type="EMBL" id="CAJZBQ010000011">
    <property type="protein sequence ID" value="CAG9313745.1"/>
    <property type="molecule type" value="Genomic_DNA"/>
</dbReference>
<organism evidence="5 6">
    <name type="scientific">Blepharisma stoltei</name>
    <dbReference type="NCBI Taxonomy" id="1481888"/>
    <lineage>
        <taxon>Eukaryota</taxon>
        <taxon>Sar</taxon>
        <taxon>Alveolata</taxon>
        <taxon>Ciliophora</taxon>
        <taxon>Postciliodesmatophora</taxon>
        <taxon>Heterotrichea</taxon>
        <taxon>Heterotrichida</taxon>
        <taxon>Blepharismidae</taxon>
        <taxon>Blepharisma</taxon>
    </lineage>
</organism>
<dbReference type="SMART" id="SM00454">
    <property type="entry name" value="SAM"/>
    <property type="match status" value="1"/>
</dbReference>
<dbReference type="InterPro" id="IPR036770">
    <property type="entry name" value="Ankyrin_rpt-contain_sf"/>
</dbReference>
<reference evidence="5" key="1">
    <citation type="submission" date="2021-09" db="EMBL/GenBank/DDBJ databases">
        <authorList>
            <consortium name="AG Swart"/>
            <person name="Singh M."/>
            <person name="Singh A."/>
            <person name="Seah K."/>
            <person name="Emmerich C."/>
        </authorList>
    </citation>
    <scope>NUCLEOTIDE SEQUENCE</scope>
    <source>
        <strain evidence="5">ATCC30299</strain>
    </source>
</reference>
<gene>
    <name evidence="5" type="ORF">BSTOLATCC_MIC9550</name>
</gene>
<dbReference type="Pfam" id="PF12796">
    <property type="entry name" value="Ank_2"/>
    <property type="match status" value="1"/>
</dbReference>
<dbReference type="SUPFAM" id="SSF48403">
    <property type="entry name" value="Ankyrin repeat"/>
    <property type="match status" value="1"/>
</dbReference>
<dbReference type="Proteomes" id="UP001162131">
    <property type="component" value="Unassembled WGS sequence"/>
</dbReference>
<feature type="repeat" description="ANK" evidence="3">
    <location>
        <begin position="86"/>
        <end position="118"/>
    </location>
</feature>